<comment type="caution">
    <text evidence="8">The sequence shown here is derived from an EMBL/GenBank/DDBJ whole genome shotgun (WGS) entry which is preliminary data.</text>
</comment>
<dbReference type="AlphaFoldDB" id="A0A3E0WQD9"/>
<evidence type="ECO:0000256" key="6">
    <source>
        <dbReference type="ARBA" id="ARBA00023136"/>
    </source>
</evidence>
<gene>
    <name evidence="8" type="ORF">CAI16_12405</name>
</gene>
<sequence length="415" mass="45800">MVINMSLGSYWEIINLKNYRRLWIAQMLSGFGNSLYFVSLMWLVWNGTKSTLHSGFFAILYDVPQLLLGLWIGVVINRFSLKHVMVFSDLIRALGVIIVITCYFLDLLTINVLYIAIFIEGFMLVINRPANNAILPQIVPKDKLETANATTQISNRLVNVSGYGLAGVIVATVGALFSIIFNAISFLVSAFLINKIDKVVSLNKKKNSLVMDFKEGFKYLKQEPAIIIIFSIGILMNVGGAPITVLGPAYAEKIVNAGATGYGVLQATWLVGIALGAFFIGYLNTKKLWVTLGLGFCLQGVAQLAFALSNHLYLSMFFILIHGCFMSVANIPLFSFLQRYVPREQLTHVFSILGTLVMVVNPLAFAASGFLAEHIGIRLSYVLGSLLPLVASILIILPPWLRKADKSMTKEEVSI</sequence>
<feature type="transmembrane region" description="Helical" evidence="7">
    <location>
        <begin position="288"/>
        <end position="306"/>
    </location>
</feature>
<keyword evidence="2" id="KW-0813">Transport</keyword>
<feature type="transmembrane region" description="Helical" evidence="7">
    <location>
        <begin position="312"/>
        <end position="337"/>
    </location>
</feature>
<keyword evidence="4 7" id="KW-0812">Transmembrane</keyword>
<dbReference type="Proteomes" id="UP000256488">
    <property type="component" value="Unassembled WGS sequence"/>
</dbReference>
<dbReference type="PANTHER" id="PTHR23513">
    <property type="entry name" value="INTEGRAL MEMBRANE EFFLUX PROTEIN-RELATED"/>
    <property type="match status" value="1"/>
</dbReference>
<dbReference type="GO" id="GO:0005886">
    <property type="term" value="C:plasma membrane"/>
    <property type="evidence" value="ECO:0007669"/>
    <property type="project" value="UniProtKB-SubCell"/>
</dbReference>
<feature type="transmembrane region" description="Helical" evidence="7">
    <location>
        <begin position="57"/>
        <end position="81"/>
    </location>
</feature>
<feature type="transmembrane region" description="Helical" evidence="7">
    <location>
        <begin position="165"/>
        <end position="193"/>
    </location>
</feature>
<dbReference type="InterPro" id="IPR010290">
    <property type="entry name" value="TM_effector"/>
</dbReference>
<dbReference type="Gene3D" id="1.20.1250.20">
    <property type="entry name" value="MFS general substrate transporter like domains"/>
    <property type="match status" value="1"/>
</dbReference>
<feature type="transmembrane region" description="Helical" evidence="7">
    <location>
        <begin position="378"/>
        <end position="401"/>
    </location>
</feature>
<keyword evidence="3" id="KW-1003">Cell membrane</keyword>
<organism evidence="8 9">
    <name type="scientific">Virgibacillus dokdonensis</name>
    <dbReference type="NCBI Taxonomy" id="302167"/>
    <lineage>
        <taxon>Bacteria</taxon>
        <taxon>Bacillati</taxon>
        <taxon>Bacillota</taxon>
        <taxon>Bacilli</taxon>
        <taxon>Bacillales</taxon>
        <taxon>Bacillaceae</taxon>
        <taxon>Virgibacillus</taxon>
    </lineage>
</organism>
<feature type="transmembrane region" description="Helical" evidence="7">
    <location>
        <begin position="349"/>
        <end position="372"/>
    </location>
</feature>
<dbReference type="Pfam" id="PF05977">
    <property type="entry name" value="MFS_3"/>
    <property type="match status" value="1"/>
</dbReference>
<reference evidence="8 9" key="1">
    <citation type="submission" date="2017-05" db="EMBL/GenBank/DDBJ databases">
        <title>Virgibacillus sp. AK90 isolated from a saltern of Kakinada, India.</title>
        <authorList>
            <person name="Gupta V."/>
            <person name="Sidhu C."/>
            <person name="Korpole S."/>
            <person name="Pinnaka A.K."/>
        </authorList>
    </citation>
    <scope>NUCLEOTIDE SEQUENCE [LARGE SCALE GENOMIC DNA]</scope>
    <source>
        <strain evidence="8 9">AK90</strain>
    </source>
</reference>
<dbReference type="InterPro" id="IPR036259">
    <property type="entry name" value="MFS_trans_sf"/>
</dbReference>
<evidence type="ECO:0000256" key="3">
    <source>
        <dbReference type="ARBA" id="ARBA00022475"/>
    </source>
</evidence>
<dbReference type="EMBL" id="NFZX01000026">
    <property type="protein sequence ID" value="RFA34185.1"/>
    <property type="molecule type" value="Genomic_DNA"/>
</dbReference>
<dbReference type="SUPFAM" id="SSF103473">
    <property type="entry name" value="MFS general substrate transporter"/>
    <property type="match status" value="1"/>
</dbReference>
<proteinExistence type="predicted"/>
<protein>
    <recommendedName>
        <fullName evidence="10">MFS transporter</fullName>
    </recommendedName>
</protein>
<evidence type="ECO:0000313" key="9">
    <source>
        <dbReference type="Proteomes" id="UP000256488"/>
    </source>
</evidence>
<feature type="transmembrane region" description="Helical" evidence="7">
    <location>
        <begin position="93"/>
        <end position="119"/>
    </location>
</feature>
<keyword evidence="5 7" id="KW-1133">Transmembrane helix</keyword>
<dbReference type="CDD" id="cd06173">
    <property type="entry name" value="MFS_MefA_like"/>
    <property type="match status" value="1"/>
</dbReference>
<feature type="transmembrane region" description="Helical" evidence="7">
    <location>
        <begin position="263"/>
        <end position="283"/>
    </location>
</feature>
<name>A0A3E0WQD9_9BACI</name>
<feature type="transmembrane region" description="Helical" evidence="7">
    <location>
        <begin position="21"/>
        <end position="45"/>
    </location>
</feature>
<evidence type="ECO:0000256" key="4">
    <source>
        <dbReference type="ARBA" id="ARBA00022692"/>
    </source>
</evidence>
<evidence type="ECO:0000313" key="8">
    <source>
        <dbReference type="EMBL" id="RFA34185.1"/>
    </source>
</evidence>
<evidence type="ECO:0000256" key="7">
    <source>
        <dbReference type="SAM" id="Phobius"/>
    </source>
</evidence>
<accession>A0A3E0WQD9</accession>
<evidence type="ECO:0000256" key="2">
    <source>
        <dbReference type="ARBA" id="ARBA00022448"/>
    </source>
</evidence>
<comment type="subcellular location">
    <subcellularLocation>
        <location evidence="1">Cell membrane</location>
        <topology evidence="1">Multi-pass membrane protein</topology>
    </subcellularLocation>
</comment>
<dbReference type="PANTHER" id="PTHR23513:SF6">
    <property type="entry name" value="MAJOR FACILITATOR SUPERFAMILY ASSOCIATED DOMAIN-CONTAINING PROTEIN"/>
    <property type="match status" value="1"/>
</dbReference>
<evidence type="ECO:0008006" key="10">
    <source>
        <dbReference type="Google" id="ProtNLM"/>
    </source>
</evidence>
<evidence type="ECO:0000256" key="5">
    <source>
        <dbReference type="ARBA" id="ARBA00022989"/>
    </source>
</evidence>
<feature type="transmembrane region" description="Helical" evidence="7">
    <location>
        <begin position="225"/>
        <end position="251"/>
    </location>
</feature>
<keyword evidence="6 7" id="KW-0472">Membrane</keyword>
<evidence type="ECO:0000256" key="1">
    <source>
        <dbReference type="ARBA" id="ARBA00004651"/>
    </source>
</evidence>